<dbReference type="Proteomes" id="UP000662466">
    <property type="component" value="Unassembled WGS sequence"/>
</dbReference>
<evidence type="ECO:0000313" key="2">
    <source>
        <dbReference type="EMBL" id="KAF7173293.1"/>
    </source>
</evidence>
<accession>A0A8H6PHI1</accession>
<dbReference type="EMBL" id="JACBAF010001780">
    <property type="protein sequence ID" value="KAF7173293.1"/>
    <property type="molecule type" value="Genomic_DNA"/>
</dbReference>
<dbReference type="OrthoDB" id="4401191at2759"/>
<organism evidence="1 3">
    <name type="scientific">Aspergillus hiratsukae</name>
    <dbReference type="NCBI Taxonomy" id="1194566"/>
    <lineage>
        <taxon>Eukaryota</taxon>
        <taxon>Fungi</taxon>
        <taxon>Dikarya</taxon>
        <taxon>Ascomycota</taxon>
        <taxon>Pezizomycotina</taxon>
        <taxon>Eurotiomycetes</taxon>
        <taxon>Eurotiomycetidae</taxon>
        <taxon>Eurotiales</taxon>
        <taxon>Aspergillaceae</taxon>
        <taxon>Aspergillus</taxon>
        <taxon>Aspergillus subgen. Fumigati</taxon>
    </lineage>
</organism>
<reference evidence="1" key="1">
    <citation type="submission" date="2020-06" db="EMBL/GenBank/DDBJ databases">
        <title>Draft genome sequences of strains closely related to Aspergillus parafelis and Aspergillus hiratsukae.</title>
        <authorList>
            <person name="Dos Santos R.A.C."/>
            <person name="Rivero-Menendez O."/>
            <person name="Steenwyk J.L."/>
            <person name="Mead M.E."/>
            <person name="Goldman G.H."/>
            <person name="Alastruey-Izquierdo A."/>
            <person name="Rokas A."/>
        </authorList>
    </citation>
    <scope>NUCLEOTIDE SEQUENCE</scope>
    <source>
        <strain evidence="1">CNM-CM5793</strain>
        <strain evidence="2">CNM-CM6106</strain>
    </source>
</reference>
<name>A0A8H6PHI1_9EURO</name>
<dbReference type="EMBL" id="JACBAD010001690">
    <property type="protein sequence ID" value="KAF7136914.1"/>
    <property type="molecule type" value="Genomic_DNA"/>
</dbReference>
<keyword evidence="3" id="KW-1185">Reference proteome</keyword>
<evidence type="ECO:0000313" key="1">
    <source>
        <dbReference type="EMBL" id="KAF7136914.1"/>
    </source>
</evidence>
<dbReference type="Proteomes" id="UP000630445">
    <property type="component" value="Unassembled WGS sequence"/>
</dbReference>
<evidence type="ECO:0000313" key="3">
    <source>
        <dbReference type="Proteomes" id="UP000630445"/>
    </source>
</evidence>
<comment type="caution">
    <text evidence="1">The sequence shown here is derived from an EMBL/GenBank/DDBJ whole genome shotgun (WGS) entry which is preliminary data.</text>
</comment>
<sequence length="161" mass="18424">MRTKLMTDGWMVMQNQTFLDGTVEQRQIEHNEAVKQFLRADEGTYLPQRFRKREVGSSNSLWVPPSGVSDLQVINVVHLGGQREAKWVFEYFPADGPVSQSVTLSGTDMYVTMAFHKRIPNDSGNSILVAGWMKNWRIPYLISQPTGFLAEVIYVQQRPFV</sequence>
<gene>
    <name evidence="1" type="ORF">CNMCM5793_006576</name>
    <name evidence="2" type="ORF">CNMCM6106_007408</name>
</gene>
<dbReference type="AlphaFoldDB" id="A0A8H6PHI1"/>
<proteinExistence type="predicted"/>
<protein>
    <submittedName>
        <fullName evidence="1">Uncharacterized protein</fullName>
    </submittedName>
</protein>